<dbReference type="CDD" id="cd00371">
    <property type="entry name" value="HMA"/>
    <property type="match status" value="1"/>
</dbReference>
<dbReference type="EC" id="7.2.2.8" evidence="3"/>
<dbReference type="InterPro" id="IPR027256">
    <property type="entry name" value="P-typ_ATPase_IB"/>
</dbReference>
<dbReference type="GO" id="GO:0005524">
    <property type="term" value="F:ATP binding"/>
    <property type="evidence" value="ECO:0007669"/>
    <property type="project" value="UniProtKB-UniRule"/>
</dbReference>
<evidence type="ECO:0000256" key="9">
    <source>
        <dbReference type="ARBA" id="ARBA00022840"/>
    </source>
</evidence>
<evidence type="ECO:0000256" key="1">
    <source>
        <dbReference type="ARBA" id="ARBA00004651"/>
    </source>
</evidence>
<dbReference type="Proteomes" id="UP000528555">
    <property type="component" value="Unassembled WGS sequence"/>
</dbReference>
<dbReference type="FunFam" id="2.70.150.10:FF:000002">
    <property type="entry name" value="Copper-transporting ATPase 1, putative"/>
    <property type="match status" value="1"/>
</dbReference>
<comment type="caution">
    <text evidence="18">The sequence shown here is derived from an EMBL/GenBank/DDBJ whole genome shotgun (WGS) entry which is preliminary data.</text>
</comment>
<dbReference type="InterPro" id="IPR008250">
    <property type="entry name" value="ATPase_P-typ_transduc_dom_A_sf"/>
</dbReference>
<dbReference type="NCBIfam" id="TIGR01494">
    <property type="entry name" value="ATPase_P-type"/>
    <property type="match status" value="1"/>
</dbReference>
<dbReference type="PANTHER" id="PTHR43520">
    <property type="entry name" value="ATP7, ISOFORM B"/>
    <property type="match status" value="1"/>
</dbReference>
<dbReference type="InterPro" id="IPR036412">
    <property type="entry name" value="HAD-like_sf"/>
</dbReference>
<keyword evidence="5 15" id="KW-0812">Transmembrane</keyword>
<keyword evidence="15" id="KW-1003">Cell membrane</keyword>
<feature type="domain" description="HMA" evidence="16">
    <location>
        <begin position="2"/>
        <end position="68"/>
    </location>
</feature>
<keyword evidence="11 15" id="KW-1133">Transmembrane helix</keyword>
<feature type="transmembrane region" description="Helical" evidence="15">
    <location>
        <begin position="351"/>
        <end position="373"/>
    </location>
</feature>
<dbReference type="SUPFAM" id="SSF81653">
    <property type="entry name" value="Calcium ATPase, transduction domain A"/>
    <property type="match status" value="1"/>
</dbReference>
<dbReference type="Pfam" id="PF00122">
    <property type="entry name" value="E1-E2_ATPase"/>
    <property type="match status" value="1"/>
</dbReference>
<dbReference type="RefSeq" id="WP_173814460.1">
    <property type="nucleotide sequence ID" value="NZ_JAAITX010000002.1"/>
</dbReference>
<dbReference type="Pfam" id="PF00403">
    <property type="entry name" value="HMA"/>
    <property type="match status" value="1"/>
</dbReference>
<dbReference type="EMBL" id="JAAITX010000002">
    <property type="protein sequence ID" value="NVH57715.1"/>
    <property type="molecule type" value="Genomic_DNA"/>
</dbReference>
<dbReference type="Pfam" id="PF00702">
    <property type="entry name" value="Hydrolase"/>
    <property type="match status" value="1"/>
</dbReference>
<keyword evidence="19" id="KW-1185">Reference proteome</keyword>
<organism evidence="18 19">
    <name type="scientific">Dorea phocaeensis</name>
    <dbReference type="NCBI Taxonomy" id="2040291"/>
    <lineage>
        <taxon>Bacteria</taxon>
        <taxon>Bacillati</taxon>
        <taxon>Bacillota</taxon>
        <taxon>Clostridia</taxon>
        <taxon>Lachnospirales</taxon>
        <taxon>Lachnospiraceae</taxon>
        <taxon>Dorea</taxon>
    </lineage>
</organism>
<dbReference type="SFLD" id="SFLDS00003">
    <property type="entry name" value="Haloacid_Dehalogenase"/>
    <property type="match status" value="1"/>
</dbReference>
<feature type="transmembrane region" description="Helical" evidence="15">
    <location>
        <begin position="692"/>
        <end position="713"/>
    </location>
</feature>
<dbReference type="Gene3D" id="3.30.70.100">
    <property type="match status" value="1"/>
</dbReference>
<dbReference type="SUPFAM" id="SSF55008">
    <property type="entry name" value="HMA, heavy metal-associated domain"/>
    <property type="match status" value="1"/>
</dbReference>
<evidence type="ECO:0000256" key="15">
    <source>
        <dbReference type="RuleBase" id="RU362081"/>
    </source>
</evidence>
<feature type="transmembrane region" description="Helical" evidence="15">
    <location>
        <begin position="199"/>
        <end position="217"/>
    </location>
</feature>
<evidence type="ECO:0000256" key="7">
    <source>
        <dbReference type="ARBA" id="ARBA00022741"/>
    </source>
</evidence>
<dbReference type="InterPro" id="IPR023299">
    <property type="entry name" value="ATPase_P-typ_cyto_dom_N"/>
</dbReference>
<dbReference type="SUPFAM" id="SSF56784">
    <property type="entry name" value="HAD-like"/>
    <property type="match status" value="1"/>
</dbReference>
<gene>
    <name evidence="18" type="ORF">G5A66_03415</name>
    <name evidence="17" type="ORF">G5A75_04785</name>
</gene>
<evidence type="ECO:0000256" key="8">
    <source>
        <dbReference type="ARBA" id="ARBA00022796"/>
    </source>
</evidence>
<dbReference type="InterPro" id="IPR018303">
    <property type="entry name" value="ATPase_P-typ_P_site"/>
</dbReference>
<comment type="catalytic activity">
    <reaction evidence="14">
        <text>Cu(+)(in) + ATP + H2O = Cu(+)(out) + ADP + phosphate + H(+)</text>
        <dbReference type="Rhea" id="RHEA:25792"/>
        <dbReference type="ChEBI" id="CHEBI:15377"/>
        <dbReference type="ChEBI" id="CHEBI:15378"/>
        <dbReference type="ChEBI" id="CHEBI:30616"/>
        <dbReference type="ChEBI" id="CHEBI:43474"/>
        <dbReference type="ChEBI" id="CHEBI:49552"/>
        <dbReference type="ChEBI" id="CHEBI:456216"/>
        <dbReference type="EC" id="7.2.2.8"/>
    </reaction>
</comment>
<dbReference type="GO" id="GO:0005886">
    <property type="term" value="C:plasma membrane"/>
    <property type="evidence" value="ECO:0007669"/>
    <property type="project" value="UniProtKB-SubCell"/>
</dbReference>
<dbReference type="Gene3D" id="3.40.1110.10">
    <property type="entry name" value="Calcium-transporting ATPase, cytoplasmic domain N"/>
    <property type="match status" value="1"/>
</dbReference>
<dbReference type="GO" id="GO:0005507">
    <property type="term" value="F:copper ion binding"/>
    <property type="evidence" value="ECO:0007669"/>
    <property type="project" value="TreeGrafter"/>
</dbReference>
<dbReference type="InterPro" id="IPR023214">
    <property type="entry name" value="HAD_sf"/>
</dbReference>
<dbReference type="SFLD" id="SFLDG00002">
    <property type="entry name" value="C1.7:_P-type_atpase_like"/>
    <property type="match status" value="1"/>
</dbReference>
<dbReference type="EMBL" id="JAAIUO010000002">
    <property type="protein sequence ID" value="NSK14198.1"/>
    <property type="molecule type" value="Genomic_DNA"/>
</dbReference>
<evidence type="ECO:0000256" key="12">
    <source>
        <dbReference type="ARBA" id="ARBA00023008"/>
    </source>
</evidence>
<keyword evidence="13 15" id="KW-0472">Membrane</keyword>
<evidence type="ECO:0000313" key="17">
    <source>
        <dbReference type="EMBL" id="NSK14198.1"/>
    </source>
</evidence>
<evidence type="ECO:0000313" key="20">
    <source>
        <dbReference type="Proteomes" id="UP000701680"/>
    </source>
</evidence>
<keyword evidence="10" id="KW-1278">Translocase</keyword>
<evidence type="ECO:0000256" key="13">
    <source>
        <dbReference type="ARBA" id="ARBA00023136"/>
    </source>
</evidence>
<keyword evidence="7 15" id="KW-0547">Nucleotide-binding</keyword>
<dbReference type="NCBIfam" id="TIGR01511">
    <property type="entry name" value="ATPase-IB1_Cu"/>
    <property type="match status" value="1"/>
</dbReference>
<evidence type="ECO:0000256" key="5">
    <source>
        <dbReference type="ARBA" id="ARBA00022692"/>
    </source>
</evidence>
<dbReference type="SUPFAM" id="SSF81665">
    <property type="entry name" value="Calcium ATPase, transmembrane domain M"/>
    <property type="match status" value="1"/>
</dbReference>
<dbReference type="NCBIfam" id="TIGR01525">
    <property type="entry name" value="ATPase-IB_hvy"/>
    <property type="match status" value="1"/>
</dbReference>
<dbReference type="SFLD" id="SFLDF00027">
    <property type="entry name" value="p-type_atpase"/>
    <property type="match status" value="1"/>
</dbReference>
<dbReference type="FunFam" id="3.30.70.100:FF:000001">
    <property type="entry name" value="ATPase copper transporting beta"/>
    <property type="match status" value="1"/>
</dbReference>
<evidence type="ECO:0000256" key="4">
    <source>
        <dbReference type="ARBA" id="ARBA00022448"/>
    </source>
</evidence>
<dbReference type="GO" id="GO:0043682">
    <property type="term" value="F:P-type divalent copper transporter activity"/>
    <property type="evidence" value="ECO:0007669"/>
    <property type="project" value="TreeGrafter"/>
</dbReference>
<dbReference type="InterPro" id="IPR001757">
    <property type="entry name" value="P_typ_ATPase"/>
</dbReference>
<dbReference type="GO" id="GO:0055070">
    <property type="term" value="P:copper ion homeostasis"/>
    <property type="evidence" value="ECO:0007669"/>
    <property type="project" value="TreeGrafter"/>
</dbReference>
<protein>
    <recommendedName>
        <fullName evidence="3">P-type Cu(+) transporter</fullName>
        <ecNumber evidence="3">7.2.2.8</ecNumber>
    </recommendedName>
</protein>
<evidence type="ECO:0000313" key="18">
    <source>
        <dbReference type="EMBL" id="NVH57715.1"/>
    </source>
</evidence>
<dbReference type="Proteomes" id="UP000701680">
    <property type="component" value="Unassembled WGS sequence"/>
</dbReference>
<name>A0A850HDQ6_9FIRM</name>
<reference evidence="18" key="2">
    <citation type="submission" date="2020-02" db="EMBL/GenBank/DDBJ databases">
        <authorList>
            <person name="Littmann E."/>
            <person name="Sorbara M."/>
        </authorList>
    </citation>
    <scope>NUCLEOTIDE SEQUENCE</scope>
    <source>
        <strain evidence="18">MSK.17.11</strain>
        <strain evidence="17">MSK.17.38</strain>
    </source>
</reference>
<keyword evidence="8" id="KW-0406">Ion transport</keyword>
<proteinExistence type="inferred from homology"/>
<feature type="transmembrane region" description="Helical" evidence="15">
    <location>
        <begin position="97"/>
        <end position="119"/>
    </location>
</feature>
<keyword evidence="8" id="KW-0187">Copper transport</keyword>
<keyword evidence="12" id="KW-0186">Copper</keyword>
<evidence type="ECO:0000259" key="16">
    <source>
        <dbReference type="PROSITE" id="PS50846"/>
    </source>
</evidence>
<accession>A0A850HDQ6</accession>
<feature type="transmembrane region" description="Helical" evidence="15">
    <location>
        <begin position="719"/>
        <end position="739"/>
    </location>
</feature>
<dbReference type="PANTHER" id="PTHR43520:SF8">
    <property type="entry name" value="P-TYPE CU(+) TRANSPORTER"/>
    <property type="match status" value="1"/>
</dbReference>
<dbReference type="InterPro" id="IPR059000">
    <property type="entry name" value="ATPase_P-type_domA"/>
</dbReference>
<dbReference type="AlphaFoldDB" id="A0A850HDQ6"/>
<feature type="transmembrane region" description="Helical" evidence="15">
    <location>
        <begin position="170"/>
        <end position="187"/>
    </location>
</feature>
<evidence type="ECO:0000256" key="10">
    <source>
        <dbReference type="ARBA" id="ARBA00022967"/>
    </source>
</evidence>
<dbReference type="GO" id="GO:0016887">
    <property type="term" value="F:ATP hydrolysis activity"/>
    <property type="evidence" value="ECO:0007669"/>
    <property type="project" value="InterPro"/>
</dbReference>
<dbReference type="InterPro" id="IPR006121">
    <property type="entry name" value="HMA_dom"/>
</dbReference>
<dbReference type="GO" id="GO:0140581">
    <property type="term" value="F:P-type monovalent copper transporter activity"/>
    <property type="evidence" value="ECO:0007669"/>
    <property type="project" value="UniProtKB-EC"/>
</dbReference>
<evidence type="ECO:0000256" key="6">
    <source>
        <dbReference type="ARBA" id="ARBA00022723"/>
    </source>
</evidence>
<evidence type="ECO:0000313" key="19">
    <source>
        <dbReference type="Proteomes" id="UP000528555"/>
    </source>
</evidence>
<dbReference type="PROSITE" id="PS00154">
    <property type="entry name" value="ATPASE_E1_E2"/>
    <property type="match status" value="1"/>
</dbReference>
<dbReference type="PROSITE" id="PS50846">
    <property type="entry name" value="HMA_2"/>
    <property type="match status" value="1"/>
</dbReference>
<dbReference type="PRINTS" id="PR00943">
    <property type="entry name" value="CUATPASE"/>
</dbReference>
<dbReference type="Gene3D" id="2.70.150.10">
    <property type="entry name" value="Calcium-transporting ATPase, cytoplasmic transduction domain A"/>
    <property type="match status" value="1"/>
</dbReference>
<comment type="subcellular location">
    <subcellularLocation>
        <location evidence="1">Cell membrane</location>
        <topology evidence="1">Multi-pass membrane protein</topology>
    </subcellularLocation>
</comment>
<dbReference type="InterPro" id="IPR036163">
    <property type="entry name" value="HMA_dom_sf"/>
</dbReference>
<keyword evidence="6 15" id="KW-0479">Metal-binding</keyword>
<keyword evidence="9 15" id="KW-0067">ATP-binding</keyword>
<evidence type="ECO:0000256" key="2">
    <source>
        <dbReference type="ARBA" id="ARBA00006024"/>
    </source>
</evidence>
<dbReference type="CDD" id="cd02094">
    <property type="entry name" value="P-type_ATPase_Cu-like"/>
    <property type="match status" value="1"/>
</dbReference>
<dbReference type="InterPro" id="IPR023298">
    <property type="entry name" value="ATPase_P-typ_TM_dom_sf"/>
</dbReference>
<feature type="transmembrane region" description="Helical" evidence="15">
    <location>
        <begin position="379"/>
        <end position="399"/>
    </location>
</feature>
<evidence type="ECO:0000256" key="14">
    <source>
        <dbReference type="ARBA" id="ARBA00049289"/>
    </source>
</evidence>
<comment type="similarity">
    <text evidence="2 15">Belongs to the cation transport ATPase (P-type) (TC 3.A.3) family. Type IB subfamily.</text>
</comment>
<keyword evidence="4" id="KW-0813">Transport</keyword>
<reference evidence="19 20" key="1">
    <citation type="journal article" date="2020" name="Cell Host Microbe">
        <title>Functional and Genomic Variation between Human-Derived Isolates of Lachnospiraceae Reveals Inter- and Intra-Species Diversity.</title>
        <authorList>
            <person name="Sorbara M.T."/>
            <person name="Littmann E.R."/>
            <person name="Fontana E."/>
            <person name="Moody T.U."/>
            <person name="Kohout C.E."/>
            <person name="Gjonbalaj M."/>
            <person name="Eaton V."/>
            <person name="Seok R."/>
            <person name="Leiner I.M."/>
            <person name="Pamer E.G."/>
        </authorList>
    </citation>
    <scope>NUCLEOTIDE SEQUENCE [LARGE SCALE GENOMIC DNA]</scope>
    <source>
        <strain evidence="18 19">MSK.17.11</strain>
        <strain evidence="17 20">MSK.17.38</strain>
    </source>
</reference>
<dbReference type="InterPro" id="IPR044492">
    <property type="entry name" value="P_typ_ATPase_HD_dom"/>
</dbReference>
<feature type="transmembrane region" description="Helical" evidence="15">
    <location>
        <begin position="131"/>
        <end position="149"/>
    </location>
</feature>
<dbReference type="PRINTS" id="PR00119">
    <property type="entry name" value="CATATPASE"/>
</dbReference>
<dbReference type="Gene3D" id="3.40.50.1000">
    <property type="entry name" value="HAD superfamily/HAD-like"/>
    <property type="match status" value="1"/>
</dbReference>
<evidence type="ECO:0000256" key="3">
    <source>
        <dbReference type="ARBA" id="ARBA00012517"/>
    </source>
</evidence>
<evidence type="ECO:0000256" key="11">
    <source>
        <dbReference type="ARBA" id="ARBA00022989"/>
    </source>
</evidence>
<sequence length="746" mass="80107">MVTRQYQISGMSCAACSSAVERVTRKLESVTQSSVNLTTGLLTITFDEKILTDEAIIKKVERAGFGAELHVDKTKQEQKEEQELLDQEVQKTKHHMIANVILAIPLLYISMGHMVPWPMPLPRFLDMHYNPLHFALAQMVLTLVILINGRKFYLVGFKSLLKGHPNMDSLVAVGTGSALIYSLVMTVGIPNHPDHVHQLYYESAAIVVTLVMVGKYLEGRSKNKTSEAIRKLMELAPDTAVLLVDGEQREVPVGSVKIGDWLLVKPGSKVPLDGVVVEGHTSVDESMLTGESIPVEKEPGAQVIGGSVNYQGAVTVQVSHVGSDTTLAKIVKMMEDAQGKKAPISKLADTVAGYFVPAVMCIAVAAAIIWALLGHDLAFVLTIFVSVLVIACPCALGLATPTAIMVGTGLGAGNGILIKSGEALEIVHKVDAVVLDKTGTITTGKPAVMERISHIMDVDEMLQIAASCEQVSEHPLGQAIVEAAKEKGMELYKVEDFQSLTGKGIRAKIAGKQYDIGNRRLLEEMGIVLGEYEEEAKAIAGKGQTPMYLAEEQKILGIISVADPIKDTSKEAVQKIRDLGIQVYMLTGDNRLTAEYIGGQVGVDKVISEVLPKDKASVVECLQKEGRRVMMVGDGINDAPALVQADVGAAIGSGSDIAIDSGDLVLMKSDLNDVYKAIALSHATIRNIKQNLFWAFFYNSLGIPLAAGALYAINGTLLNPIFAGLAMSLSSVTVVGNALRLRKLKL</sequence>